<dbReference type="GO" id="GO:0016020">
    <property type="term" value="C:membrane"/>
    <property type="evidence" value="ECO:0007669"/>
    <property type="project" value="UniProtKB-SubCell"/>
</dbReference>
<dbReference type="InterPro" id="IPR052902">
    <property type="entry name" value="ABC-2_transporter"/>
</dbReference>
<organism evidence="7 8">
    <name type="scientific">Jiangella alba</name>
    <dbReference type="NCBI Taxonomy" id="561176"/>
    <lineage>
        <taxon>Bacteria</taxon>
        <taxon>Bacillati</taxon>
        <taxon>Actinomycetota</taxon>
        <taxon>Actinomycetes</taxon>
        <taxon>Jiangellales</taxon>
        <taxon>Jiangellaceae</taxon>
        <taxon>Jiangella</taxon>
    </lineage>
</organism>
<evidence type="ECO:0000313" key="8">
    <source>
        <dbReference type="Proteomes" id="UP000181980"/>
    </source>
</evidence>
<dbReference type="RefSeq" id="WP_069113554.1">
    <property type="nucleotide sequence ID" value="NZ_FNUC01000003.1"/>
</dbReference>
<feature type="transmembrane region" description="Helical" evidence="5">
    <location>
        <begin position="241"/>
        <end position="259"/>
    </location>
</feature>
<gene>
    <name evidence="7" type="ORF">SAMN04488561_2636</name>
</gene>
<dbReference type="Proteomes" id="UP000181980">
    <property type="component" value="Unassembled WGS sequence"/>
</dbReference>
<dbReference type="PANTHER" id="PTHR43027:SF2">
    <property type="entry name" value="TRANSPORT PERMEASE PROTEIN"/>
    <property type="match status" value="1"/>
</dbReference>
<dbReference type="InterPro" id="IPR013525">
    <property type="entry name" value="ABC2_TM"/>
</dbReference>
<dbReference type="STRING" id="561176.SAMN04488561_2636"/>
<dbReference type="PANTHER" id="PTHR43027">
    <property type="entry name" value="DOXORUBICIN RESISTANCE ABC TRANSPORTER PERMEASE PROTEIN DRRC-RELATED"/>
    <property type="match status" value="1"/>
</dbReference>
<keyword evidence="3 5" id="KW-1133">Transmembrane helix</keyword>
<accession>A0A1H5LM12</accession>
<proteinExistence type="predicted"/>
<keyword evidence="4 5" id="KW-0472">Membrane</keyword>
<feature type="transmembrane region" description="Helical" evidence="5">
    <location>
        <begin position="140"/>
        <end position="164"/>
    </location>
</feature>
<dbReference type="GO" id="GO:0140359">
    <property type="term" value="F:ABC-type transporter activity"/>
    <property type="evidence" value="ECO:0007669"/>
    <property type="project" value="InterPro"/>
</dbReference>
<dbReference type="AlphaFoldDB" id="A0A1H5LM12"/>
<keyword evidence="2 5" id="KW-0812">Transmembrane</keyword>
<comment type="subcellular location">
    <subcellularLocation>
        <location evidence="1">Membrane</location>
        <topology evidence="1">Multi-pass membrane protein</topology>
    </subcellularLocation>
</comment>
<feature type="domain" description="ABC-2 type transporter transmembrane" evidence="6">
    <location>
        <begin position="13"/>
        <end position="219"/>
    </location>
</feature>
<evidence type="ECO:0000256" key="5">
    <source>
        <dbReference type="SAM" id="Phobius"/>
    </source>
</evidence>
<evidence type="ECO:0000313" key="7">
    <source>
        <dbReference type="EMBL" id="SEE77228.1"/>
    </source>
</evidence>
<feature type="transmembrane region" description="Helical" evidence="5">
    <location>
        <begin position="56"/>
        <end position="84"/>
    </location>
</feature>
<dbReference type="Pfam" id="PF01061">
    <property type="entry name" value="ABC2_membrane"/>
    <property type="match status" value="1"/>
</dbReference>
<evidence type="ECO:0000256" key="3">
    <source>
        <dbReference type="ARBA" id="ARBA00022989"/>
    </source>
</evidence>
<feature type="transmembrane region" description="Helical" evidence="5">
    <location>
        <begin position="30"/>
        <end position="50"/>
    </location>
</feature>
<evidence type="ECO:0000259" key="6">
    <source>
        <dbReference type="Pfam" id="PF01061"/>
    </source>
</evidence>
<name>A0A1H5LM12_9ACTN</name>
<dbReference type="EMBL" id="FNUC01000003">
    <property type="protein sequence ID" value="SEE77228.1"/>
    <property type="molecule type" value="Genomic_DNA"/>
</dbReference>
<feature type="transmembrane region" description="Helical" evidence="5">
    <location>
        <begin position="176"/>
        <end position="195"/>
    </location>
</feature>
<keyword evidence="8" id="KW-1185">Reference proteome</keyword>
<reference evidence="8" key="1">
    <citation type="submission" date="2016-10" db="EMBL/GenBank/DDBJ databases">
        <authorList>
            <person name="Varghese N."/>
            <person name="Submissions S."/>
        </authorList>
    </citation>
    <scope>NUCLEOTIDE SEQUENCE [LARGE SCALE GENOMIC DNA]</scope>
    <source>
        <strain evidence="8">DSM 45237</strain>
    </source>
</reference>
<feature type="transmembrane region" description="Helical" evidence="5">
    <location>
        <begin position="105"/>
        <end position="134"/>
    </location>
</feature>
<protein>
    <submittedName>
        <fullName evidence="7">ABC-2 type transport system permease protein</fullName>
    </submittedName>
</protein>
<evidence type="ECO:0000256" key="2">
    <source>
        <dbReference type="ARBA" id="ARBA00022692"/>
    </source>
</evidence>
<evidence type="ECO:0000256" key="4">
    <source>
        <dbReference type="ARBA" id="ARBA00023136"/>
    </source>
</evidence>
<evidence type="ECO:0000256" key="1">
    <source>
        <dbReference type="ARBA" id="ARBA00004141"/>
    </source>
</evidence>
<sequence>MSAVMTAGSARRVRALATAEVRLLVRNRTAMFTALALPVLTVVALSSIGFGEETDLPLGAVVVTMLTGFALLYVVYYNLVSAYVARREELVLKRLRVGELRDGEILAGTALPSIIVAGAQIVLTAAVSAVAFGLDAPPNVLLALLAVAGGVVMFVLLAAASTAFTRNVEMAQVSTLPVLFLCMGSLIFSGVVMPADSVPDRVSDIVRFIPLTPVVDLVQLGLTGQTRDGDTVGFGASWSEAAVPAAILVAWIAIGAWALRRWFRWEPRG</sequence>